<dbReference type="Pfam" id="PF07992">
    <property type="entry name" value="Pyr_redox_2"/>
    <property type="match status" value="1"/>
</dbReference>
<feature type="binding site" evidence="6">
    <location>
        <position position="331"/>
    </location>
    <ligand>
        <name>FAD</name>
        <dbReference type="ChEBI" id="CHEBI:57692"/>
    </ligand>
</feature>
<feature type="binding site" evidence="6">
    <location>
        <position position="290"/>
    </location>
    <ligand>
        <name>FAD</name>
        <dbReference type="ChEBI" id="CHEBI:57692"/>
    </ligand>
</feature>
<dbReference type="InterPro" id="IPR050097">
    <property type="entry name" value="Ferredoxin-NADP_redctase_2"/>
</dbReference>
<evidence type="ECO:0000256" key="3">
    <source>
        <dbReference type="ARBA" id="ARBA00022827"/>
    </source>
</evidence>
<keyword evidence="9" id="KW-1185">Reference proteome</keyword>
<dbReference type="InterPro" id="IPR023753">
    <property type="entry name" value="FAD/NAD-binding_dom"/>
</dbReference>
<evidence type="ECO:0000256" key="5">
    <source>
        <dbReference type="ARBA" id="ARBA00023002"/>
    </source>
</evidence>
<evidence type="ECO:0000259" key="7">
    <source>
        <dbReference type="Pfam" id="PF07992"/>
    </source>
</evidence>
<keyword evidence="5 6" id="KW-0560">Oxidoreductase</keyword>
<accession>A0A9X2DN49</accession>
<evidence type="ECO:0000256" key="4">
    <source>
        <dbReference type="ARBA" id="ARBA00022857"/>
    </source>
</evidence>
<dbReference type="PANTHER" id="PTHR48105">
    <property type="entry name" value="THIOREDOXIN REDUCTASE 1-RELATED-RELATED"/>
    <property type="match status" value="1"/>
</dbReference>
<dbReference type="EMBL" id="JAMBOL010000003">
    <property type="protein sequence ID" value="MCM3713759.1"/>
    <property type="molecule type" value="Genomic_DNA"/>
</dbReference>
<feature type="binding site" evidence="6">
    <location>
        <position position="46"/>
    </location>
    <ligand>
        <name>FAD</name>
        <dbReference type="ChEBI" id="CHEBI:57692"/>
    </ligand>
</feature>
<proteinExistence type="inferred from homology"/>
<evidence type="ECO:0000313" key="9">
    <source>
        <dbReference type="Proteomes" id="UP001139179"/>
    </source>
</evidence>
<dbReference type="PRINTS" id="PR00368">
    <property type="entry name" value="FADPNR"/>
</dbReference>
<feature type="binding site" evidence="6">
    <location>
        <position position="38"/>
    </location>
    <ligand>
        <name>FAD</name>
        <dbReference type="ChEBI" id="CHEBI:57692"/>
    </ligand>
</feature>
<comment type="catalytic activity">
    <reaction evidence="6">
        <text>2 reduced [2Fe-2S]-[ferredoxin] + NADP(+) + H(+) = 2 oxidized [2Fe-2S]-[ferredoxin] + NADPH</text>
        <dbReference type="Rhea" id="RHEA:20125"/>
        <dbReference type="Rhea" id="RHEA-COMP:10000"/>
        <dbReference type="Rhea" id="RHEA-COMP:10001"/>
        <dbReference type="ChEBI" id="CHEBI:15378"/>
        <dbReference type="ChEBI" id="CHEBI:33737"/>
        <dbReference type="ChEBI" id="CHEBI:33738"/>
        <dbReference type="ChEBI" id="CHEBI:57783"/>
        <dbReference type="ChEBI" id="CHEBI:58349"/>
        <dbReference type="EC" id="1.18.1.2"/>
    </reaction>
</comment>
<dbReference type="SUPFAM" id="SSF51905">
    <property type="entry name" value="FAD/NAD(P)-binding domain"/>
    <property type="match status" value="1"/>
</dbReference>
<dbReference type="Proteomes" id="UP001139179">
    <property type="component" value="Unassembled WGS sequence"/>
</dbReference>
<keyword evidence="4 6" id="KW-0521">NADP</keyword>
<dbReference type="InterPro" id="IPR036188">
    <property type="entry name" value="FAD/NAD-bd_sf"/>
</dbReference>
<dbReference type="GO" id="GO:0050660">
    <property type="term" value="F:flavin adenine dinucleotide binding"/>
    <property type="evidence" value="ECO:0007669"/>
    <property type="project" value="UniProtKB-UniRule"/>
</dbReference>
<keyword evidence="3 6" id="KW-0274">FAD</keyword>
<evidence type="ECO:0000313" key="8">
    <source>
        <dbReference type="EMBL" id="MCM3713759.1"/>
    </source>
</evidence>
<reference evidence="8" key="1">
    <citation type="submission" date="2022-05" db="EMBL/GenBank/DDBJ databases">
        <title>Comparative Genomics of Spacecraft Associated Microbes.</title>
        <authorList>
            <person name="Tran M.T."/>
            <person name="Wright A."/>
            <person name="Seuylemezian A."/>
            <person name="Eisen J."/>
            <person name="Coil D."/>
        </authorList>
    </citation>
    <scope>NUCLEOTIDE SEQUENCE</scope>
    <source>
        <strain evidence="8">214.1.1</strain>
    </source>
</reference>
<protein>
    <recommendedName>
        <fullName evidence="6">Ferredoxin--NADP reductase</fullName>
        <shortName evidence="6">FNR</shortName>
        <shortName evidence="6">Fd-NADP(+) reductase</shortName>
        <ecNumber evidence="6">1.18.1.2</ecNumber>
    </recommendedName>
</protein>
<name>A0A9X2DN49_9BACI</name>
<comment type="similarity">
    <text evidence="6">Belongs to the ferredoxin--NADP reductase type 2 family.</text>
</comment>
<gene>
    <name evidence="8" type="ORF">M3202_06650</name>
</gene>
<comment type="cofactor">
    <cofactor evidence="6">
        <name>FAD</name>
        <dbReference type="ChEBI" id="CHEBI:57692"/>
    </cofactor>
    <text evidence="6">Binds 1 FAD per subunit.</text>
</comment>
<comment type="subunit">
    <text evidence="1 6">Homodimer.</text>
</comment>
<organism evidence="8 9">
    <name type="scientific">Halalkalibacter oceani</name>
    <dbReference type="NCBI Taxonomy" id="1653776"/>
    <lineage>
        <taxon>Bacteria</taxon>
        <taxon>Bacillati</taxon>
        <taxon>Bacillota</taxon>
        <taxon>Bacilli</taxon>
        <taxon>Bacillales</taxon>
        <taxon>Bacillaceae</taxon>
        <taxon>Halalkalibacter</taxon>
    </lineage>
</organism>
<comment type="caution">
    <text evidence="8">The sequence shown here is derived from an EMBL/GenBank/DDBJ whole genome shotgun (WGS) entry which is preliminary data.</text>
</comment>
<dbReference type="Gene3D" id="3.50.50.60">
    <property type="entry name" value="FAD/NAD(P)-binding domain"/>
    <property type="match status" value="2"/>
</dbReference>
<evidence type="ECO:0000256" key="2">
    <source>
        <dbReference type="ARBA" id="ARBA00022630"/>
    </source>
</evidence>
<dbReference type="GO" id="GO:0004324">
    <property type="term" value="F:ferredoxin-NADP+ reductase activity"/>
    <property type="evidence" value="ECO:0007669"/>
    <property type="project" value="UniProtKB-UniRule"/>
</dbReference>
<sequence length="346" mass="37982">MLSENSKLYDITIIGGGPAGLFASFYAGLREMKTKIIEADNRLGGKVHVYPQKMVWDVGGQTPLTGRELINQSIEQGLSFSPTVVLEQVVTTIEKKNDGTFLVMTTKGVIHHTKTVVIATGSGGIIKPMKLEVPKATKFEEENLYYEVFDVNDFRGKSLLISGGSPTSIDWGNDLAPIAKDITLVYRGDDLKGLEATKTKLINNGVKILFNTQIHELIGINKINEVVLYNNKNQEIFNVKVDAVLVNHGYHKNNPLLNSKPLGLELTEHLYINGNSAGHTTIPGIYGAGDCVLYDGKLQLIAGAYQDAANAVNSAKLYIEPDAHKVAQVSSHNNILDEKNKKYLYR</sequence>
<dbReference type="PRINTS" id="PR00469">
    <property type="entry name" value="PNDRDTASEII"/>
</dbReference>
<dbReference type="EC" id="1.18.1.2" evidence="6"/>
<dbReference type="HAMAP" id="MF_01685">
    <property type="entry name" value="FENR2"/>
    <property type="match status" value="1"/>
</dbReference>
<comment type="caution">
    <text evidence="6">Lacks conserved residue(s) required for the propagation of feature annotation.</text>
</comment>
<dbReference type="AlphaFoldDB" id="A0A9X2DN49"/>
<dbReference type="InterPro" id="IPR022890">
    <property type="entry name" value="Fd--NADP_Rdtase_type_2"/>
</dbReference>
<feature type="binding site" evidence="6">
    <location>
        <position position="90"/>
    </location>
    <ligand>
        <name>FAD</name>
        <dbReference type="ChEBI" id="CHEBI:57692"/>
    </ligand>
</feature>
<evidence type="ECO:0000256" key="1">
    <source>
        <dbReference type="ARBA" id="ARBA00011738"/>
    </source>
</evidence>
<dbReference type="GO" id="GO:0050661">
    <property type="term" value="F:NADP binding"/>
    <property type="evidence" value="ECO:0007669"/>
    <property type="project" value="UniProtKB-UniRule"/>
</dbReference>
<dbReference type="RefSeq" id="WP_251222552.1">
    <property type="nucleotide sequence ID" value="NZ_JAMBOL010000003.1"/>
</dbReference>
<feature type="binding site" evidence="6">
    <location>
        <position position="126"/>
    </location>
    <ligand>
        <name>FAD</name>
        <dbReference type="ChEBI" id="CHEBI:57692"/>
    </ligand>
</feature>
<evidence type="ECO:0000256" key="6">
    <source>
        <dbReference type="HAMAP-Rule" id="MF_01685"/>
    </source>
</evidence>
<feature type="binding site" evidence="6">
    <location>
        <position position="50"/>
    </location>
    <ligand>
        <name>FAD</name>
        <dbReference type="ChEBI" id="CHEBI:57692"/>
    </ligand>
</feature>
<feature type="domain" description="FAD/NAD(P)-binding" evidence="7">
    <location>
        <begin position="9"/>
        <end position="308"/>
    </location>
</feature>
<keyword evidence="2 6" id="KW-0285">Flavoprotein</keyword>